<comment type="caution">
    <text evidence="3">The sequence shown here is derived from an EMBL/GenBank/DDBJ whole genome shotgun (WGS) entry which is preliminary data.</text>
</comment>
<dbReference type="RefSeq" id="WP_157981009.1">
    <property type="nucleotide sequence ID" value="NZ_PIQH01000007.1"/>
</dbReference>
<dbReference type="InterPro" id="IPR038673">
    <property type="entry name" value="OprB_sf"/>
</dbReference>
<name>A0A432ZQ30_9GAMM</name>
<dbReference type="InterPro" id="IPR007049">
    <property type="entry name" value="Carb-sel_porin_OprB"/>
</dbReference>
<evidence type="ECO:0000256" key="1">
    <source>
        <dbReference type="ARBA" id="ARBA00008769"/>
    </source>
</evidence>
<reference evidence="3 4" key="1">
    <citation type="journal article" date="2011" name="Front. Microbiol.">
        <title>Genomic signatures of strain selection and enhancement in Bacillus atrophaeus var. globigii, a historical biowarfare simulant.</title>
        <authorList>
            <person name="Gibbons H.S."/>
            <person name="Broomall S.M."/>
            <person name="McNew L.A."/>
            <person name="Daligault H."/>
            <person name="Chapman C."/>
            <person name="Bruce D."/>
            <person name="Karavis M."/>
            <person name="Krepps M."/>
            <person name="McGregor P.A."/>
            <person name="Hong C."/>
            <person name="Park K.H."/>
            <person name="Akmal A."/>
            <person name="Feldman A."/>
            <person name="Lin J.S."/>
            <person name="Chang W.E."/>
            <person name="Higgs B.W."/>
            <person name="Demirev P."/>
            <person name="Lindquist J."/>
            <person name="Liem A."/>
            <person name="Fochler E."/>
            <person name="Read T.D."/>
            <person name="Tapia R."/>
            <person name="Johnson S."/>
            <person name="Bishop-Lilly K.A."/>
            <person name="Detter C."/>
            <person name="Han C."/>
            <person name="Sozhamannan S."/>
            <person name="Rosenzweig C.N."/>
            <person name="Skowronski E.W."/>
        </authorList>
    </citation>
    <scope>NUCLEOTIDE SEQUENCE [LARGE SCALE GENOMIC DNA]</scope>
    <source>
        <strain evidence="3 4">CC-PW-9</strain>
    </source>
</reference>
<evidence type="ECO:0000256" key="2">
    <source>
        <dbReference type="RuleBase" id="RU363072"/>
    </source>
</evidence>
<dbReference type="OrthoDB" id="545475at2"/>
<dbReference type="Gene3D" id="2.40.160.180">
    <property type="entry name" value="Carbohydrate-selective porin OprB"/>
    <property type="match status" value="1"/>
</dbReference>
<dbReference type="Pfam" id="PF04966">
    <property type="entry name" value="OprB"/>
    <property type="match status" value="1"/>
</dbReference>
<keyword evidence="4" id="KW-1185">Reference proteome</keyword>
<evidence type="ECO:0000313" key="3">
    <source>
        <dbReference type="EMBL" id="RUO79938.1"/>
    </source>
</evidence>
<dbReference type="GO" id="GO:0008643">
    <property type="term" value="P:carbohydrate transport"/>
    <property type="evidence" value="ECO:0007669"/>
    <property type="project" value="InterPro"/>
</dbReference>
<dbReference type="GO" id="GO:0015288">
    <property type="term" value="F:porin activity"/>
    <property type="evidence" value="ECO:0007669"/>
    <property type="project" value="InterPro"/>
</dbReference>
<accession>A0A432ZQ30</accession>
<dbReference type="EMBL" id="PIQH01000007">
    <property type="protein sequence ID" value="RUO79938.1"/>
    <property type="molecule type" value="Genomic_DNA"/>
</dbReference>
<gene>
    <name evidence="3" type="ORF">CWI84_08235</name>
</gene>
<evidence type="ECO:0000313" key="4">
    <source>
        <dbReference type="Proteomes" id="UP000287996"/>
    </source>
</evidence>
<dbReference type="AlphaFoldDB" id="A0A432ZQ30"/>
<comment type="similarity">
    <text evidence="1 2">Belongs to the OprB family.</text>
</comment>
<protein>
    <submittedName>
        <fullName evidence="3">Uncharacterized protein</fullName>
    </submittedName>
</protein>
<dbReference type="Proteomes" id="UP000287996">
    <property type="component" value="Unassembled WGS sequence"/>
</dbReference>
<organism evidence="3 4">
    <name type="scientific">Idiomarina tyrosinivorans</name>
    <dbReference type="NCBI Taxonomy" id="1445662"/>
    <lineage>
        <taxon>Bacteria</taxon>
        <taxon>Pseudomonadati</taxon>
        <taxon>Pseudomonadota</taxon>
        <taxon>Gammaproteobacteria</taxon>
        <taxon>Alteromonadales</taxon>
        <taxon>Idiomarinaceae</taxon>
        <taxon>Idiomarina</taxon>
    </lineage>
</organism>
<dbReference type="GO" id="GO:0016020">
    <property type="term" value="C:membrane"/>
    <property type="evidence" value="ECO:0007669"/>
    <property type="project" value="InterPro"/>
</dbReference>
<sequence>MNARYQLSKAVNAKLGFSHDRDNAWLAQLQWRPFRGANWTVGGREGQPYAIVEQHWLGYSGQWGVFAQYGHNDTPVLFHRHRSVGITWQRHDHEFGLATSWVKTVAEQLDERAYEIYWRAKITDWLALQPDIQWLDQRRKSLQRGQDSTILTLRLAMNW</sequence>
<proteinExistence type="inferred from homology"/>